<feature type="region of interest" description="Disordered" evidence="2">
    <location>
        <begin position="1"/>
        <end position="54"/>
    </location>
</feature>
<organism evidence="4">
    <name type="scientific">Tanacetum cinerariifolium</name>
    <name type="common">Dalmatian daisy</name>
    <name type="synonym">Chrysanthemum cinerariifolium</name>
    <dbReference type="NCBI Taxonomy" id="118510"/>
    <lineage>
        <taxon>Eukaryota</taxon>
        <taxon>Viridiplantae</taxon>
        <taxon>Streptophyta</taxon>
        <taxon>Embryophyta</taxon>
        <taxon>Tracheophyta</taxon>
        <taxon>Spermatophyta</taxon>
        <taxon>Magnoliopsida</taxon>
        <taxon>eudicotyledons</taxon>
        <taxon>Gunneridae</taxon>
        <taxon>Pentapetalae</taxon>
        <taxon>asterids</taxon>
        <taxon>campanulids</taxon>
        <taxon>Asterales</taxon>
        <taxon>Asteraceae</taxon>
        <taxon>Asteroideae</taxon>
        <taxon>Anthemideae</taxon>
        <taxon>Anthemidinae</taxon>
        <taxon>Tanacetum</taxon>
    </lineage>
</organism>
<dbReference type="InterPro" id="IPR001878">
    <property type="entry name" value="Znf_CCHC"/>
</dbReference>
<reference evidence="4" key="1">
    <citation type="journal article" date="2019" name="Sci. Rep.">
        <title>Draft genome of Tanacetum cinerariifolium, the natural source of mosquito coil.</title>
        <authorList>
            <person name="Yamashiro T."/>
            <person name="Shiraishi A."/>
            <person name="Satake H."/>
            <person name="Nakayama K."/>
        </authorList>
    </citation>
    <scope>NUCLEOTIDE SEQUENCE</scope>
</reference>
<proteinExistence type="predicted"/>
<dbReference type="EMBL" id="BKCJ010342995">
    <property type="protein sequence ID" value="GEZ92592.1"/>
    <property type="molecule type" value="Genomic_DNA"/>
</dbReference>
<evidence type="ECO:0000256" key="2">
    <source>
        <dbReference type="SAM" id="MobiDB-lite"/>
    </source>
</evidence>
<dbReference type="GO" id="GO:0008270">
    <property type="term" value="F:zinc ion binding"/>
    <property type="evidence" value="ECO:0007669"/>
    <property type="project" value="UniProtKB-KW"/>
</dbReference>
<feature type="domain" description="CCHC-type" evidence="3">
    <location>
        <begin position="200"/>
        <end position="213"/>
    </location>
</feature>
<dbReference type="PROSITE" id="PS50158">
    <property type="entry name" value="ZF_CCHC"/>
    <property type="match status" value="1"/>
</dbReference>
<dbReference type="SUPFAM" id="SSF57756">
    <property type="entry name" value="Retrovirus zinc finger-like domains"/>
    <property type="match status" value="1"/>
</dbReference>
<dbReference type="AlphaFoldDB" id="A0A699IWS5"/>
<keyword evidence="1" id="KW-0863">Zinc-finger</keyword>
<comment type="caution">
    <text evidence="4">The sequence shown here is derived from an EMBL/GenBank/DDBJ whole genome shotgun (WGS) entry which is preliminary data.</text>
</comment>
<dbReference type="Gene3D" id="4.10.60.10">
    <property type="entry name" value="Zinc finger, CCHC-type"/>
    <property type="match status" value="1"/>
</dbReference>
<protein>
    <recommendedName>
        <fullName evidence="3">CCHC-type domain-containing protein</fullName>
    </recommendedName>
</protein>
<dbReference type="GO" id="GO:0003676">
    <property type="term" value="F:nucleic acid binding"/>
    <property type="evidence" value="ECO:0007669"/>
    <property type="project" value="InterPro"/>
</dbReference>
<evidence type="ECO:0000259" key="3">
    <source>
        <dbReference type="PROSITE" id="PS50158"/>
    </source>
</evidence>
<gene>
    <name evidence="4" type="ORF">Tci_564565</name>
</gene>
<keyword evidence="1" id="KW-0862">Zinc</keyword>
<dbReference type="InterPro" id="IPR036875">
    <property type="entry name" value="Znf_CCHC_sf"/>
</dbReference>
<sequence>MSFAYRASTSANPNPMISPAFVEDYDEEREMEPRPEPHRKATPTLRPRSPVVRRQRERVVGFKEAPNRQGSSRGRNAEGYSLWEVILNDDSPSPTKIVDGAVQVIAPTTKEQRLAKKNELKARGTLLMALPDKHQLKFNIHKDAKTLMEATEKSVFAANSKSTVSTLPNIDSLSDVVIYSFFVSANGTAAIGFDMSKVECYNCHRRGHFARECISPRDNRNKEAPRRTILVEVSTSNALVSQCSSSSSRSDNKVALCSKACSKAYATLQIHYDKLTVDFRKSQFDVISYKTGSSSSSRSDNKVSLCSKACSKAYATLQIHYDKLTVDFRKSQVDVISYKTGVESVEARLVVYQHKKNVFEEDIKLLKLDVMLRGNALVELRKKFEKAKKERDDLKLTLKKF</sequence>
<name>A0A699IWS5_TANCI</name>
<accession>A0A699IWS5</accession>
<keyword evidence="1" id="KW-0479">Metal-binding</keyword>
<evidence type="ECO:0000256" key="1">
    <source>
        <dbReference type="PROSITE-ProRule" id="PRU00047"/>
    </source>
</evidence>
<evidence type="ECO:0000313" key="4">
    <source>
        <dbReference type="EMBL" id="GEZ92592.1"/>
    </source>
</evidence>
<dbReference type="SMART" id="SM00343">
    <property type="entry name" value="ZnF_C2HC"/>
    <property type="match status" value="1"/>
</dbReference>